<organism evidence="2 3">
    <name type="scientific">Vigna angularis var. angularis</name>
    <dbReference type="NCBI Taxonomy" id="157739"/>
    <lineage>
        <taxon>Eukaryota</taxon>
        <taxon>Viridiplantae</taxon>
        <taxon>Streptophyta</taxon>
        <taxon>Embryophyta</taxon>
        <taxon>Tracheophyta</taxon>
        <taxon>Spermatophyta</taxon>
        <taxon>Magnoliopsida</taxon>
        <taxon>eudicotyledons</taxon>
        <taxon>Gunneridae</taxon>
        <taxon>Pentapetalae</taxon>
        <taxon>rosids</taxon>
        <taxon>fabids</taxon>
        <taxon>Fabales</taxon>
        <taxon>Fabaceae</taxon>
        <taxon>Papilionoideae</taxon>
        <taxon>50 kb inversion clade</taxon>
        <taxon>NPAAA clade</taxon>
        <taxon>indigoferoid/millettioid clade</taxon>
        <taxon>Phaseoleae</taxon>
        <taxon>Vigna</taxon>
    </lineage>
</organism>
<evidence type="ECO:0000256" key="1">
    <source>
        <dbReference type="SAM" id="MobiDB-lite"/>
    </source>
</evidence>
<reference evidence="2 3" key="1">
    <citation type="journal article" date="2015" name="Sci. Rep.">
        <title>The power of single molecule real-time sequencing technology in the de novo assembly of a eukaryotic genome.</title>
        <authorList>
            <person name="Sakai H."/>
            <person name="Naito K."/>
            <person name="Ogiso-Tanaka E."/>
            <person name="Takahashi Y."/>
            <person name="Iseki K."/>
            <person name="Muto C."/>
            <person name="Satou K."/>
            <person name="Teruya K."/>
            <person name="Shiroma A."/>
            <person name="Shimoji M."/>
            <person name="Hirano T."/>
            <person name="Itoh T."/>
            <person name="Kaga A."/>
            <person name="Tomooka N."/>
        </authorList>
    </citation>
    <scope>NUCLEOTIDE SEQUENCE [LARGE SCALE GENOMIC DNA]</scope>
    <source>
        <strain evidence="3">cv. Shumari</strain>
    </source>
</reference>
<evidence type="ECO:0000313" key="2">
    <source>
        <dbReference type="EMBL" id="BAT96295.1"/>
    </source>
</evidence>
<dbReference type="AlphaFoldDB" id="A0A0S3STX5"/>
<dbReference type="Proteomes" id="UP000291084">
    <property type="component" value="Chromosome 8"/>
</dbReference>
<name>A0A0S3STX5_PHAAN</name>
<proteinExistence type="predicted"/>
<accession>A0A0S3STX5</accession>
<keyword evidence="3" id="KW-1185">Reference proteome</keyword>
<dbReference type="EMBL" id="AP015041">
    <property type="protein sequence ID" value="BAT96295.1"/>
    <property type="molecule type" value="Genomic_DNA"/>
</dbReference>
<gene>
    <name evidence="2" type="primary">Vigan.08G321000</name>
    <name evidence="2" type="ORF">VIGAN_08321000</name>
</gene>
<protein>
    <submittedName>
        <fullName evidence="2">Uncharacterized protein</fullName>
    </submittedName>
</protein>
<feature type="region of interest" description="Disordered" evidence="1">
    <location>
        <begin position="1"/>
        <end position="28"/>
    </location>
</feature>
<sequence>MNLNQHTHHINTGPGEEAKEKIYHSPSRRRVNTVAHSNLSSQFFPPSKSGHKPQTFFPSLTYCFCLTGIYTVLL</sequence>
<evidence type="ECO:0000313" key="3">
    <source>
        <dbReference type="Proteomes" id="UP000291084"/>
    </source>
</evidence>